<evidence type="ECO:0008006" key="9">
    <source>
        <dbReference type="Google" id="ProtNLM"/>
    </source>
</evidence>
<protein>
    <recommendedName>
        <fullName evidence="9">Protein SPEC3</fullName>
    </recommendedName>
</protein>
<gene>
    <name evidence="7" type="ORF">ACJMK2_037762</name>
</gene>
<evidence type="ECO:0000256" key="2">
    <source>
        <dbReference type="ARBA" id="ARBA00022692"/>
    </source>
</evidence>
<evidence type="ECO:0000313" key="7">
    <source>
        <dbReference type="EMBL" id="KAL3874793.1"/>
    </source>
</evidence>
<dbReference type="EMBL" id="JBJQND010000006">
    <property type="protein sequence ID" value="KAL3874793.1"/>
    <property type="molecule type" value="Genomic_DNA"/>
</dbReference>
<dbReference type="PANTHER" id="PTHR21676">
    <property type="entry name" value="PROTEIN STUM"/>
    <property type="match status" value="1"/>
</dbReference>
<feature type="transmembrane region" description="Helical" evidence="6">
    <location>
        <begin position="117"/>
        <end position="147"/>
    </location>
</feature>
<dbReference type="PANTHER" id="PTHR21676:SF6">
    <property type="entry name" value="PROTEIN STUM"/>
    <property type="match status" value="1"/>
</dbReference>
<organism evidence="7 8">
    <name type="scientific">Sinanodonta woodiana</name>
    <name type="common">Chinese pond mussel</name>
    <name type="synonym">Anodonta woodiana</name>
    <dbReference type="NCBI Taxonomy" id="1069815"/>
    <lineage>
        <taxon>Eukaryota</taxon>
        <taxon>Metazoa</taxon>
        <taxon>Spiralia</taxon>
        <taxon>Lophotrochozoa</taxon>
        <taxon>Mollusca</taxon>
        <taxon>Bivalvia</taxon>
        <taxon>Autobranchia</taxon>
        <taxon>Heteroconchia</taxon>
        <taxon>Palaeoheterodonta</taxon>
        <taxon>Unionida</taxon>
        <taxon>Unionoidea</taxon>
        <taxon>Unionidae</taxon>
        <taxon>Unioninae</taxon>
        <taxon>Sinanodonta</taxon>
    </lineage>
</organism>
<sequence>MQIVYSGGSTPNPSPRMQRKHNYGGYGRPLLPGYFQRTSTPPISHRSSSPKEERRETTDSSLMDSIPAMVRSVAITCLVFNIILPGLGTFTAGLTVLCGSHIRTKNATKPKVIWANTWVAILQFCTTFLFLLGWIWSVVWGVAFYTISKEFYKSHSHPKENSLDKGKINGASQGPKPSNSLGLIRQDHLDKPTILRSSSADQPTQRTTVLQETTVVSRSESALTPNKLIHDARTRYQKIPQRHMSDNESSPFCLMQEKLQQIVIHDVPQPPAVRRGVLRREDTVTSNSSTTSAEVDGVNV</sequence>
<feature type="compositionally biased region" description="Basic and acidic residues" evidence="5">
    <location>
        <begin position="156"/>
        <end position="167"/>
    </location>
</feature>
<feature type="region of interest" description="Disordered" evidence="5">
    <location>
        <begin position="156"/>
        <end position="183"/>
    </location>
</feature>
<accession>A0ABD3WPX1</accession>
<evidence type="ECO:0000256" key="5">
    <source>
        <dbReference type="SAM" id="MobiDB-lite"/>
    </source>
</evidence>
<dbReference type="Proteomes" id="UP001634394">
    <property type="component" value="Unassembled WGS sequence"/>
</dbReference>
<dbReference type="AlphaFoldDB" id="A0ABD3WPX1"/>
<comment type="subcellular location">
    <subcellularLocation>
        <location evidence="1">Membrane</location>
        <topology evidence="1">Multi-pass membrane protein</topology>
    </subcellularLocation>
</comment>
<feature type="transmembrane region" description="Helical" evidence="6">
    <location>
        <begin position="73"/>
        <end position="97"/>
    </location>
</feature>
<feature type="compositionally biased region" description="Polar residues" evidence="5">
    <location>
        <begin position="170"/>
        <end position="181"/>
    </location>
</feature>
<feature type="compositionally biased region" description="Polar residues" evidence="5">
    <location>
        <begin position="284"/>
        <end position="293"/>
    </location>
</feature>
<proteinExistence type="predicted"/>
<keyword evidence="4 6" id="KW-0472">Membrane</keyword>
<evidence type="ECO:0000256" key="4">
    <source>
        <dbReference type="ARBA" id="ARBA00023136"/>
    </source>
</evidence>
<feature type="region of interest" description="Disordered" evidence="5">
    <location>
        <begin position="280"/>
        <end position="300"/>
    </location>
</feature>
<feature type="compositionally biased region" description="Basic and acidic residues" evidence="5">
    <location>
        <begin position="49"/>
        <end position="58"/>
    </location>
</feature>
<dbReference type="InterPro" id="IPR026673">
    <property type="entry name" value="SPEC3/Stum"/>
</dbReference>
<keyword evidence="2 6" id="KW-0812">Transmembrane</keyword>
<reference evidence="7 8" key="1">
    <citation type="submission" date="2024-11" db="EMBL/GenBank/DDBJ databases">
        <title>Chromosome-level genome assembly of the freshwater bivalve Anodonta woodiana.</title>
        <authorList>
            <person name="Chen X."/>
        </authorList>
    </citation>
    <scope>NUCLEOTIDE SEQUENCE [LARGE SCALE GENOMIC DNA]</scope>
    <source>
        <strain evidence="7">MN2024</strain>
        <tissue evidence="7">Gills</tissue>
    </source>
</reference>
<feature type="region of interest" description="Disordered" evidence="5">
    <location>
        <begin position="1"/>
        <end position="22"/>
    </location>
</feature>
<evidence type="ECO:0000256" key="1">
    <source>
        <dbReference type="ARBA" id="ARBA00004141"/>
    </source>
</evidence>
<keyword evidence="8" id="KW-1185">Reference proteome</keyword>
<dbReference type="Pfam" id="PF15795">
    <property type="entry name" value="Spec3"/>
    <property type="match status" value="1"/>
</dbReference>
<feature type="compositionally biased region" description="Polar residues" evidence="5">
    <location>
        <begin position="38"/>
        <end position="47"/>
    </location>
</feature>
<dbReference type="GO" id="GO:0016020">
    <property type="term" value="C:membrane"/>
    <property type="evidence" value="ECO:0007669"/>
    <property type="project" value="UniProtKB-SubCell"/>
</dbReference>
<evidence type="ECO:0000256" key="3">
    <source>
        <dbReference type="ARBA" id="ARBA00022989"/>
    </source>
</evidence>
<name>A0ABD3WPX1_SINWO</name>
<comment type="caution">
    <text evidence="7">The sequence shown here is derived from an EMBL/GenBank/DDBJ whole genome shotgun (WGS) entry which is preliminary data.</text>
</comment>
<evidence type="ECO:0000313" key="8">
    <source>
        <dbReference type="Proteomes" id="UP001634394"/>
    </source>
</evidence>
<feature type="region of interest" description="Disordered" evidence="5">
    <location>
        <begin position="38"/>
        <end position="61"/>
    </location>
</feature>
<keyword evidence="3 6" id="KW-1133">Transmembrane helix</keyword>
<evidence type="ECO:0000256" key="6">
    <source>
        <dbReference type="SAM" id="Phobius"/>
    </source>
</evidence>